<keyword evidence="2" id="KW-1185">Reference proteome</keyword>
<accession>W9RFV3</accession>
<dbReference type="EMBL" id="KE344994">
    <property type="protein sequence ID" value="EXB88713.1"/>
    <property type="molecule type" value="Genomic_DNA"/>
</dbReference>
<evidence type="ECO:0000313" key="1">
    <source>
        <dbReference type="EMBL" id="EXB88713.1"/>
    </source>
</evidence>
<protein>
    <submittedName>
        <fullName evidence="1">Uncharacterized protein</fullName>
    </submittedName>
</protein>
<evidence type="ECO:0000313" key="2">
    <source>
        <dbReference type="Proteomes" id="UP000030645"/>
    </source>
</evidence>
<proteinExistence type="predicted"/>
<name>W9RFV3_9ROSA</name>
<dbReference type="AlphaFoldDB" id="W9RFV3"/>
<reference evidence="2" key="1">
    <citation type="submission" date="2013-01" db="EMBL/GenBank/DDBJ databases">
        <title>Draft Genome Sequence of a Mulberry Tree, Morus notabilis C.K. Schneid.</title>
        <authorList>
            <person name="He N."/>
            <person name="Zhao S."/>
        </authorList>
    </citation>
    <scope>NUCLEOTIDE SEQUENCE</scope>
</reference>
<dbReference type="Proteomes" id="UP000030645">
    <property type="component" value="Unassembled WGS sequence"/>
</dbReference>
<gene>
    <name evidence="1" type="ORF">L484_015401</name>
</gene>
<sequence>MEYFPFGREEVRAVSDHRPVLYHTKPPKGGPSIQSEKRTILKRIEEIRLKEGSIDWPMEFQVDRQELKQRLFHIIEIEDRALRLKCISSWAREGDVVMTGKILV</sequence>
<organism evidence="1 2">
    <name type="scientific">Morus notabilis</name>
    <dbReference type="NCBI Taxonomy" id="981085"/>
    <lineage>
        <taxon>Eukaryota</taxon>
        <taxon>Viridiplantae</taxon>
        <taxon>Streptophyta</taxon>
        <taxon>Embryophyta</taxon>
        <taxon>Tracheophyta</taxon>
        <taxon>Spermatophyta</taxon>
        <taxon>Magnoliopsida</taxon>
        <taxon>eudicotyledons</taxon>
        <taxon>Gunneridae</taxon>
        <taxon>Pentapetalae</taxon>
        <taxon>rosids</taxon>
        <taxon>fabids</taxon>
        <taxon>Rosales</taxon>
        <taxon>Moraceae</taxon>
        <taxon>Moreae</taxon>
        <taxon>Morus</taxon>
    </lineage>
</organism>